<name>A0A8H8CLS9_PSICU</name>
<protein>
    <submittedName>
        <fullName evidence="1">Uncharacterized protein</fullName>
    </submittedName>
</protein>
<proteinExistence type="predicted"/>
<evidence type="ECO:0000313" key="1">
    <source>
        <dbReference type="EMBL" id="KAG5169820.1"/>
    </source>
</evidence>
<sequence length="176" mass="19897">MPYPPAILSMAQNMALVEGLNSDPHENEYAMIWNSILTHHFPLHENYGVAPQISKLSSGKDPVIYTVAKVWPGRKEQTFLVAGFKKASEETKMGKESLKRVLREIIEHLFETTDVTKIYGLGGIGLCWTVFRMEKANFRAHEPEILIPWKSNITSARAFNDLSEVVEDMHDLAGQL</sequence>
<accession>A0A8H8CLS9</accession>
<gene>
    <name evidence="1" type="ORF">JR316_004201</name>
</gene>
<reference evidence="1" key="1">
    <citation type="submission" date="2021-02" db="EMBL/GenBank/DDBJ databases">
        <title>Psilocybe cubensis genome.</title>
        <authorList>
            <person name="Mckernan K.J."/>
            <person name="Crawford S."/>
            <person name="Trippe A."/>
            <person name="Kane L.T."/>
            <person name="Mclaughlin S."/>
        </authorList>
    </citation>
    <scope>NUCLEOTIDE SEQUENCE [LARGE SCALE GENOMIC DNA]</scope>
    <source>
        <strain evidence="1">MGC-MH-2018</strain>
    </source>
</reference>
<dbReference type="EMBL" id="JAFIQS010000004">
    <property type="protein sequence ID" value="KAG5169820.1"/>
    <property type="molecule type" value="Genomic_DNA"/>
</dbReference>
<dbReference type="AlphaFoldDB" id="A0A8H8CLS9"/>
<organism evidence="1">
    <name type="scientific">Psilocybe cubensis</name>
    <name type="common">Psychedelic mushroom</name>
    <name type="synonym">Stropharia cubensis</name>
    <dbReference type="NCBI Taxonomy" id="181762"/>
    <lineage>
        <taxon>Eukaryota</taxon>
        <taxon>Fungi</taxon>
        <taxon>Dikarya</taxon>
        <taxon>Basidiomycota</taxon>
        <taxon>Agaricomycotina</taxon>
        <taxon>Agaricomycetes</taxon>
        <taxon>Agaricomycetidae</taxon>
        <taxon>Agaricales</taxon>
        <taxon>Agaricineae</taxon>
        <taxon>Strophariaceae</taxon>
        <taxon>Psilocybe</taxon>
    </lineage>
</organism>
<dbReference type="OrthoDB" id="3031389at2759"/>
<comment type="caution">
    <text evidence="1">The sequence shown here is derived from an EMBL/GenBank/DDBJ whole genome shotgun (WGS) entry which is preliminary data.</text>
</comment>